<dbReference type="GO" id="GO:0034198">
    <property type="term" value="P:cellular response to amino acid starvation"/>
    <property type="evidence" value="ECO:0007669"/>
    <property type="project" value="TreeGrafter"/>
</dbReference>
<dbReference type="GO" id="GO:1990130">
    <property type="term" value="C:GATOR1 complex"/>
    <property type="evidence" value="ECO:0007669"/>
    <property type="project" value="TreeGrafter"/>
</dbReference>
<dbReference type="InterPro" id="IPR056603">
    <property type="entry name" value="HTH_NPRL3"/>
</dbReference>
<dbReference type="OrthoDB" id="7362660at2759"/>
<sequence>ETSELILKTAKLTDDEIEQILAVPASDNIDDIRLFTRLLPYFDGHHHIEDIMYYENLRRSNILTLIDKFRDVLIVCQYEDTTVAELLPYNTLQ</sequence>
<name>A0A1Y3AVP0_EURMA</name>
<feature type="domain" description="GATOR1 complex protein NPRL3 C-terminal HTH" evidence="2">
    <location>
        <begin position="16"/>
        <end position="74"/>
    </location>
</feature>
<dbReference type="PANTHER" id="PTHR13153">
    <property type="entry name" value="CGTHBA PROTEIN -14 GENE PROTEIN"/>
    <property type="match status" value="1"/>
</dbReference>
<evidence type="ECO:0000259" key="2">
    <source>
        <dbReference type="Pfam" id="PF24064"/>
    </source>
</evidence>
<reference evidence="3 4" key="1">
    <citation type="submission" date="2017-03" db="EMBL/GenBank/DDBJ databases">
        <title>Genome Survey of Euroglyphus maynei.</title>
        <authorList>
            <person name="Arlian L.G."/>
            <person name="Morgan M.S."/>
            <person name="Rider S.D."/>
        </authorList>
    </citation>
    <scope>NUCLEOTIDE SEQUENCE [LARGE SCALE GENOMIC DNA]</scope>
    <source>
        <strain evidence="3">Arlian Lab</strain>
        <tissue evidence="3">Whole body</tissue>
    </source>
</reference>
<evidence type="ECO:0000313" key="3">
    <source>
        <dbReference type="EMBL" id="OTF72552.1"/>
    </source>
</evidence>
<dbReference type="InterPro" id="IPR005365">
    <property type="entry name" value="Npr3"/>
</dbReference>
<feature type="non-terminal residue" evidence="3">
    <location>
        <position position="1"/>
    </location>
</feature>
<keyword evidence="4" id="KW-1185">Reference proteome</keyword>
<evidence type="ECO:0000256" key="1">
    <source>
        <dbReference type="ARBA" id="ARBA00010546"/>
    </source>
</evidence>
<protein>
    <recommendedName>
        <fullName evidence="2">GATOR1 complex protein NPRL3 C-terminal HTH domain-containing protein</fullName>
    </recommendedName>
</protein>
<dbReference type="PANTHER" id="PTHR13153:SF5">
    <property type="entry name" value="GATOR COMPLEX PROTEIN NPRL3"/>
    <property type="match status" value="1"/>
</dbReference>
<comment type="caution">
    <text evidence="3">The sequence shown here is derived from an EMBL/GenBank/DDBJ whole genome shotgun (WGS) entry which is preliminary data.</text>
</comment>
<gene>
    <name evidence="3" type="ORF">BLA29_014003</name>
</gene>
<dbReference type="GO" id="GO:0038202">
    <property type="term" value="P:TORC1 signaling"/>
    <property type="evidence" value="ECO:0007669"/>
    <property type="project" value="TreeGrafter"/>
</dbReference>
<proteinExistence type="inferred from homology"/>
<organism evidence="3 4">
    <name type="scientific">Euroglyphus maynei</name>
    <name type="common">Mayne's house dust mite</name>
    <dbReference type="NCBI Taxonomy" id="6958"/>
    <lineage>
        <taxon>Eukaryota</taxon>
        <taxon>Metazoa</taxon>
        <taxon>Ecdysozoa</taxon>
        <taxon>Arthropoda</taxon>
        <taxon>Chelicerata</taxon>
        <taxon>Arachnida</taxon>
        <taxon>Acari</taxon>
        <taxon>Acariformes</taxon>
        <taxon>Sarcoptiformes</taxon>
        <taxon>Astigmata</taxon>
        <taxon>Psoroptidia</taxon>
        <taxon>Analgoidea</taxon>
        <taxon>Pyroglyphidae</taxon>
        <taxon>Pyroglyphinae</taxon>
        <taxon>Euroglyphus</taxon>
    </lineage>
</organism>
<dbReference type="Proteomes" id="UP000194236">
    <property type="component" value="Unassembled WGS sequence"/>
</dbReference>
<dbReference type="Pfam" id="PF24064">
    <property type="entry name" value="HTH_NPRL3"/>
    <property type="match status" value="1"/>
</dbReference>
<evidence type="ECO:0000313" key="4">
    <source>
        <dbReference type="Proteomes" id="UP000194236"/>
    </source>
</evidence>
<dbReference type="GO" id="GO:0010508">
    <property type="term" value="P:positive regulation of autophagy"/>
    <property type="evidence" value="ECO:0007669"/>
    <property type="project" value="TreeGrafter"/>
</dbReference>
<dbReference type="AlphaFoldDB" id="A0A1Y3AVP0"/>
<accession>A0A1Y3AVP0</accession>
<comment type="similarity">
    <text evidence="1">Belongs to the NPR3 family.</text>
</comment>
<dbReference type="EMBL" id="MUJZ01055664">
    <property type="protein sequence ID" value="OTF72552.1"/>
    <property type="molecule type" value="Genomic_DNA"/>
</dbReference>
<dbReference type="GO" id="GO:1904262">
    <property type="term" value="P:negative regulation of TORC1 signaling"/>
    <property type="evidence" value="ECO:0007669"/>
    <property type="project" value="TreeGrafter"/>
</dbReference>